<evidence type="ECO:0000313" key="2">
    <source>
        <dbReference type="Proteomes" id="UP000289437"/>
    </source>
</evidence>
<proteinExistence type="predicted"/>
<gene>
    <name evidence="1" type="ORF">GRAN_3687</name>
</gene>
<accession>A0A4Q0SU75</accession>
<protein>
    <submittedName>
        <fullName evidence="1">Uncharacterized protein</fullName>
    </submittedName>
</protein>
<reference evidence="2" key="2">
    <citation type="submission" date="2019-02" db="EMBL/GenBank/DDBJ databases">
        <title>Granulicella sibirica sp. nov., a psychrotolerant acidobacterium isolated from an organic soil layer in forested tundra, West Siberia.</title>
        <authorList>
            <person name="Oshkin I.Y."/>
            <person name="Kulichevskaya I.S."/>
            <person name="Rijpstra W.I.C."/>
            <person name="Sinninghe Damste J.S."/>
            <person name="Rakitin A.L."/>
            <person name="Ravin N.V."/>
            <person name="Dedysh S.N."/>
        </authorList>
    </citation>
    <scope>NUCLEOTIDE SEQUENCE [LARGE SCALE GENOMIC DNA]</scope>
    <source>
        <strain evidence="2">AF10</strain>
    </source>
</reference>
<dbReference type="Proteomes" id="UP000289437">
    <property type="component" value="Unassembled WGS sequence"/>
</dbReference>
<dbReference type="EMBL" id="RDSM01000003">
    <property type="protein sequence ID" value="RXH54583.1"/>
    <property type="molecule type" value="Genomic_DNA"/>
</dbReference>
<dbReference type="RefSeq" id="WP_128914348.1">
    <property type="nucleotide sequence ID" value="NZ_RDSM01000003.1"/>
</dbReference>
<evidence type="ECO:0000313" key="1">
    <source>
        <dbReference type="EMBL" id="RXH54583.1"/>
    </source>
</evidence>
<reference evidence="1 2" key="1">
    <citation type="submission" date="2018-11" db="EMBL/GenBank/DDBJ databases">
        <authorList>
            <person name="Mardanov A.V."/>
            <person name="Ravin N.V."/>
            <person name="Dedysh S.N."/>
        </authorList>
    </citation>
    <scope>NUCLEOTIDE SEQUENCE [LARGE SCALE GENOMIC DNA]</scope>
    <source>
        <strain evidence="1 2">AF10</strain>
    </source>
</reference>
<comment type="caution">
    <text evidence="1">The sequence shown here is derived from an EMBL/GenBank/DDBJ whole genome shotgun (WGS) entry which is preliminary data.</text>
</comment>
<name>A0A4Q0SU75_9BACT</name>
<organism evidence="1 2">
    <name type="scientific">Granulicella sibirica</name>
    <dbReference type="NCBI Taxonomy" id="2479048"/>
    <lineage>
        <taxon>Bacteria</taxon>
        <taxon>Pseudomonadati</taxon>
        <taxon>Acidobacteriota</taxon>
        <taxon>Terriglobia</taxon>
        <taxon>Terriglobales</taxon>
        <taxon>Acidobacteriaceae</taxon>
        <taxon>Granulicella</taxon>
    </lineage>
</organism>
<sequence length="348" mass="39298">MKYPKNANLWLPAYLRHRATARNRRPAKRLWVALTDHYEPLGGPSSVEIGTARVAAWQNLWPLIANNAPKDANGRPPCFTFFYPQEEYHEGIVESLAELSRAGITDLEVHIHHNHDTVDTFREKMTLFLDQLRNNHGLLHDHDGKRVFGFIHGNWALDNSRPDGLWCGVKGELQALRDLGCYADFTMPSIPSPTQSRILNQVYWTTGDPEKPRGFDQGIEATIGGGRRGDLLMITGPLGIRFKDRLTPRLETGELACYDPPTRNRVLQWLDLAPRVGDDIFLKLYGHSAREDNAAVLLGTGNNPGTLAPMFQWIHEITREQGIELHWASAYEMFRAVDNLIHARTGAA</sequence>
<dbReference type="OrthoDB" id="208599at2"/>
<keyword evidence="2" id="KW-1185">Reference proteome</keyword>
<dbReference type="AlphaFoldDB" id="A0A4Q0SU75"/>